<keyword evidence="2" id="KW-0449">Lipoprotein</keyword>
<dbReference type="OrthoDB" id="979116at2"/>
<keyword evidence="3" id="KW-1185">Reference proteome</keyword>
<feature type="chain" id="PRO_5011602833" evidence="1">
    <location>
        <begin position="26"/>
        <end position="458"/>
    </location>
</feature>
<evidence type="ECO:0000256" key="1">
    <source>
        <dbReference type="SAM" id="SignalP"/>
    </source>
</evidence>
<evidence type="ECO:0000313" key="3">
    <source>
        <dbReference type="Proteomes" id="UP000199452"/>
    </source>
</evidence>
<dbReference type="AlphaFoldDB" id="A0A1G6NCK6"/>
<protein>
    <submittedName>
        <fullName evidence="2">LPP20 lipoprotein</fullName>
    </submittedName>
</protein>
<keyword evidence="1" id="KW-0732">Signal</keyword>
<reference evidence="2 3" key="1">
    <citation type="submission" date="2016-09" db="EMBL/GenBank/DDBJ databases">
        <authorList>
            <person name="Capua I."/>
            <person name="De Benedictis P."/>
            <person name="Joannis T."/>
            <person name="Lombin L.H."/>
            <person name="Cattoli G."/>
        </authorList>
    </citation>
    <scope>NUCLEOTIDE SEQUENCE [LARGE SCALE GENOMIC DNA]</scope>
    <source>
        <strain evidence="2 3">A7P-90m</strain>
    </source>
</reference>
<sequence>MNTRLTIFAIVAIFAATACSSSKKAQENLPPAPAWVANKPTQPGYYIGVGRAPKVGDVNGYRQASKNNALADLGSDISISISSSSVLHKFESALRFSEDYSSNIQAESQKDLEGYELVDTYDDLTSSWTYYRLSKSAWQAVQERKKSAAVTSGLDLYQRGKAFSDAGDVKNAFVSYLKALESLKAYLGESLQIESEGKSILLGNEIFDAITWLVKNVKVEAVNLQVSVKYGETISYEMLKFRFSNGSSPLKMFPVVFSYSAKPIRNSRTSTDDLGTAGYTLEGVNSTNARETFFATADWATMAAEATSDMYFKRLAEKFTTTPASISISIVKPKIFVVSVEKNLGETIPDRLLASKLSILLTVEGINQASSVSNADFILTITADAAARNQSGNLFYAEVVGNIVLTDKLGNTLLMQPLSGVNAAHLTYATAGIEAYKRQSDKLGGYIWTQIRDKIIKR</sequence>
<gene>
    <name evidence="2" type="ORF">SAMN05216323_104210</name>
</gene>
<accession>A0A1G6NCK6</accession>
<dbReference type="RefSeq" id="WP_092439052.1">
    <property type="nucleotide sequence ID" value="NZ_FMYP01000042.1"/>
</dbReference>
<dbReference type="Proteomes" id="UP000199452">
    <property type="component" value="Unassembled WGS sequence"/>
</dbReference>
<dbReference type="PROSITE" id="PS51257">
    <property type="entry name" value="PROKAR_LIPOPROTEIN"/>
    <property type="match status" value="1"/>
</dbReference>
<evidence type="ECO:0000313" key="2">
    <source>
        <dbReference type="EMBL" id="SDC65431.1"/>
    </source>
</evidence>
<dbReference type="EMBL" id="FMYP01000042">
    <property type="protein sequence ID" value="SDC65431.1"/>
    <property type="molecule type" value="Genomic_DNA"/>
</dbReference>
<feature type="signal peptide" evidence="1">
    <location>
        <begin position="1"/>
        <end position="25"/>
    </location>
</feature>
<name>A0A1G6NCK6_9BACT</name>
<organism evidence="2 3">
    <name type="scientific">Williamwhitmania taraxaci</name>
    <dbReference type="NCBI Taxonomy" id="1640674"/>
    <lineage>
        <taxon>Bacteria</taxon>
        <taxon>Pseudomonadati</taxon>
        <taxon>Bacteroidota</taxon>
        <taxon>Bacteroidia</taxon>
        <taxon>Bacteroidales</taxon>
        <taxon>Williamwhitmaniaceae</taxon>
        <taxon>Williamwhitmania</taxon>
    </lineage>
</organism>
<dbReference type="Gene3D" id="3.10.28.20">
    <property type="entry name" value="Acetamidase/Formamidase-like domains"/>
    <property type="match status" value="1"/>
</dbReference>
<proteinExistence type="predicted"/>